<gene>
    <name evidence="11" type="ORF">D8S97_00275</name>
</gene>
<dbReference type="Proteomes" id="UP000271533">
    <property type="component" value="Chromosome"/>
</dbReference>
<evidence type="ECO:0000256" key="3">
    <source>
        <dbReference type="ARBA" id="ARBA00020392"/>
    </source>
</evidence>
<reference evidence="11 12" key="1">
    <citation type="submission" date="2018-10" db="EMBL/GenBank/DDBJ databases">
        <title>Genome sequence of the corn leaf aphid (Rhopalosiphum maidis Fitch).</title>
        <authorList>
            <person name="Chen W."/>
            <person name="Shakir S."/>
            <person name="Bigham M."/>
            <person name="Fei Z."/>
            <person name="Jander G."/>
        </authorList>
    </citation>
    <scope>NUCLEOTIDE SEQUENCE [LARGE SCALE GENOMIC DNA]</scope>
    <source>
        <strain evidence="11 12">BTI</strain>
    </source>
</reference>
<comment type="similarity">
    <text evidence="2">Belongs to the FliJ family.</text>
</comment>
<evidence type="ECO:0000256" key="2">
    <source>
        <dbReference type="ARBA" id="ARBA00010004"/>
    </source>
</evidence>
<dbReference type="PANTHER" id="PTHR38786:SF1">
    <property type="entry name" value="FLAGELLAR FLIJ PROTEIN"/>
    <property type="match status" value="1"/>
</dbReference>
<keyword evidence="6" id="KW-0145">Chemotaxis</keyword>
<dbReference type="GO" id="GO:0006935">
    <property type="term" value="P:chemotaxis"/>
    <property type="evidence" value="ECO:0007669"/>
    <property type="project" value="UniProtKB-KW"/>
</dbReference>
<keyword evidence="11" id="KW-0966">Cell projection</keyword>
<name>A0A3G2I5K4_BUCRM</name>
<proteinExistence type="inferred from homology"/>
<dbReference type="EMBL" id="CP032759">
    <property type="protein sequence ID" value="AYN24431.1"/>
    <property type="molecule type" value="Genomic_DNA"/>
</dbReference>
<keyword evidence="5" id="KW-1003">Cell membrane</keyword>
<evidence type="ECO:0000313" key="11">
    <source>
        <dbReference type="EMBL" id="AYN24431.1"/>
    </source>
</evidence>
<keyword evidence="7" id="KW-1005">Bacterial flagellum biogenesis</keyword>
<dbReference type="OrthoDB" id="6554218at2"/>
<dbReference type="PANTHER" id="PTHR38786">
    <property type="entry name" value="FLAGELLAR FLIJ PROTEIN"/>
    <property type="match status" value="1"/>
</dbReference>
<keyword evidence="4" id="KW-0813">Transport</keyword>
<evidence type="ECO:0000256" key="8">
    <source>
        <dbReference type="ARBA" id="ARBA00022927"/>
    </source>
</evidence>
<evidence type="ECO:0000256" key="6">
    <source>
        <dbReference type="ARBA" id="ARBA00022500"/>
    </source>
</evidence>
<evidence type="ECO:0000313" key="12">
    <source>
        <dbReference type="Proteomes" id="UP000271533"/>
    </source>
</evidence>
<dbReference type="InterPro" id="IPR012823">
    <property type="entry name" value="Flagell_FliJ"/>
</dbReference>
<dbReference type="AlphaFoldDB" id="A0A3G2I5K4"/>
<dbReference type="PRINTS" id="PR01004">
    <property type="entry name" value="FLGFLIJ"/>
</dbReference>
<comment type="subcellular location">
    <subcellularLocation>
        <location evidence="1">Cell membrane</location>
        <topology evidence="1">Peripheral membrane protein</topology>
        <orientation evidence="1">Cytoplasmic side</orientation>
    </subcellularLocation>
</comment>
<dbReference type="InterPro" id="IPR052570">
    <property type="entry name" value="FliJ"/>
</dbReference>
<keyword evidence="8" id="KW-0653">Protein transport</keyword>
<evidence type="ECO:0000256" key="9">
    <source>
        <dbReference type="ARBA" id="ARBA00023136"/>
    </source>
</evidence>
<keyword evidence="11" id="KW-0282">Flagellum</keyword>
<dbReference type="GO" id="GO:0005886">
    <property type="term" value="C:plasma membrane"/>
    <property type="evidence" value="ECO:0007669"/>
    <property type="project" value="UniProtKB-SubCell"/>
</dbReference>
<keyword evidence="10" id="KW-1006">Bacterial flagellum protein export</keyword>
<dbReference type="Pfam" id="PF02050">
    <property type="entry name" value="FliJ"/>
    <property type="match status" value="1"/>
</dbReference>
<dbReference type="InterPro" id="IPR018006">
    <property type="entry name" value="Flag_FliJ_proteobac"/>
</dbReference>
<dbReference type="GO" id="GO:0009288">
    <property type="term" value="C:bacterial-type flagellum"/>
    <property type="evidence" value="ECO:0007669"/>
    <property type="project" value="InterPro"/>
</dbReference>
<dbReference type="GO" id="GO:0071973">
    <property type="term" value="P:bacterial-type flagellum-dependent cell motility"/>
    <property type="evidence" value="ECO:0007669"/>
    <property type="project" value="InterPro"/>
</dbReference>
<keyword evidence="9" id="KW-0472">Membrane</keyword>
<dbReference type="InterPro" id="IPR053716">
    <property type="entry name" value="Flag_assembly_chemotaxis_eff"/>
</dbReference>
<evidence type="ECO:0000256" key="1">
    <source>
        <dbReference type="ARBA" id="ARBA00004413"/>
    </source>
</evidence>
<sequence length="152" mass="18786">MKYKKNLFSVLENIEKKNIEKDTINIKNLYLQKEKYLKQLTLLTDYRNEYLKKLKTKIESGICLYQWINYNNFIFILHCLIKDNETKIKKNKKIIEENLKKWSKHQIKLKTWNYLYKKQKKAAIKQNLLVEDIIFDEFYQLKNFEKGRYYNV</sequence>
<evidence type="ECO:0000256" key="5">
    <source>
        <dbReference type="ARBA" id="ARBA00022475"/>
    </source>
</evidence>
<dbReference type="RefSeq" id="WP_158360937.1">
    <property type="nucleotide sequence ID" value="NZ_CP032759.1"/>
</dbReference>
<dbReference type="GO" id="GO:0003774">
    <property type="term" value="F:cytoskeletal motor activity"/>
    <property type="evidence" value="ECO:0007669"/>
    <property type="project" value="InterPro"/>
</dbReference>
<dbReference type="GO" id="GO:0044781">
    <property type="term" value="P:bacterial-type flagellum organization"/>
    <property type="evidence" value="ECO:0007669"/>
    <property type="project" value="UniProtKB-KW"/>
</dbReference>
<dbReference type="GO" id="GO:0015031">
    <property type="term" value="P:protein transport"/>
    <property type="evidence" value="ECO:0007669"/>
    <property type="project" value="UniProtKB-KW"/>
</dbReference>
<dbReference type="Gene3D" id="1.10.287.1700">
    <property type="match status" value="1"/>
</dbReference>
<accession>A0A3G2I5K4</accession>
<evidence type="ECO:0000256" key="7">
    <source>
        <dbReference type="ARBA" id="ARBA00022795"/>
    </source>
</evidence>
<organism evidence="11 12">
    <name type="scientific">Buchnera aphidicola subsp. Rhopalosiphum maidis</name>
    <dbReference type="NCBI Taxonomy" id="118109"/>
    <lineage>
        <taxon>Bacteria</taxon>
        <taxon>Pseudomonadati</taxon>
        <taxon>Pseudomonadota</taxon>
        <taxon>Gammaproteobacteria</taxon>
        <taxon>Enterobacterales</taxon>
        <taxon>Erwiniaceae</taxon>
        <taxon>Buchnera</taxon>
    </lineage>
</organism>
<evidence type="ECO:0000256" key="10">
    <source>
        <dbReference type="ARBA" id="ARBA00023225"/>
    </source>
</evidence>
<evidence type="ECO:0000256" key="4">
    <source>
        <dbReference type="ARBA" id="ARBA00022448"/>
    </source>
</evidence>
<keyword evidence="11" id="KW-0969">Cilium</keyword>
<protein>
    <recommendedName>
        <fullName evidence="3">Flagellar FliJ protein</fullName>
    </recommendedName>
</protein>